<dbReference type="AlphaFoldDB" id="A0A4R6RCJ3"/>
<protein>
    <recommendedName>
        <fullName evidence="3">Fe2OG dioxygenase domain-containing protein</fullName>
    </recommendedName>
</protein>
<organism evidence="1 2">
    <name type="scientific">Oharaeibacter diazotrophicus</name>
    <dbReference type="NCBI Taxonomy" id="1920512"/>
    <lineage>
        <taxon>Bacteria</taxon>
        <taxon>Pseudomonadati</taxon>
        <taxon>Pseudomonadota</taxon>
        <taxon>Alphaproteobacteria</taxon>
        <taxon>Hyphomicrobiales</taxon>
        <taxon>Pleomorphomonadaceae</taxon>
        <taxon>Oharaeibacter</taxon>
    </lineage>
</organism>
<keyword evidence="2" id="KW-1185">Reference proteome</keyword>
<evidence type="ECO:0000313" key="1">
    <source>
        <dbReference type="EMBL" id="TDP83911.1"/>
    </source>
</evidence>
<dbReference type="EMBL" id="SNXY01000008">
    <property type="protein sequence ID" value="TDP83911.1"/>
    <property type="molecule type" value="Genomic_DNA"/>
</dbReference>
<accession>A0A4R6RCJ3</accession>
<evidence type="ECO:0000313" key="2">
    <source>
        <dbReference type="Proteomes" id="UP000294547"/>
    </source>
</evidence>
<sequence length="273" mass="27957">MAAPLVANPAVDVVPTPDGEALAISARSAVRGFLRTVLDPGAPGYGAATAAAAGRPADSAGLPADDVAALWAAGLLVLPAERPDASAAPDVAAAATAFRVRGFATIPACIDRATVDALVGHYRAAVARGAAPVTSTIDRNAMHDDPAGRVVLRALLPAIEAIAGVPLKPSYSYASLYRPGASMPMHRDRAQCAYTLALAIDHRPTPADGVSPWPLTVDPGDGTPPVDHLLPIGGGVMFRGTRLLHGRGPLAPGETCWTLLLHYVDRDFDGPLG</sequence>
<gene>
    <name evidence="1" type="ORF">EDD54_2508</name>
</gene>
<dbReference type="RefSeq" id="WP_126539627.1">
    <property type="nucleotide sequence ID" value="NZ_BSPM01000002.1"/>
</dbReference>
<reference evidence="1 2" key="1">
    <citation type="submission" date="2019-03" db="EMBL/GenBank/DDBJ databases">
        <title>Genomic Encyclopedia of Type Strains, Phase IV (KMG-IV): sequencing the most valuable type-strain genomes for metagenomic binning, comparative biology and taxonomic classification.</title>
        <authorList>
            <person name="Goeker M."/>
        </authorList>
    </citation>
    <scope>NUCLEOTIDE SEQUENCE [LARGE SCALE GENOMIC DNA]</scope>
    <source>
        <strain evidence="1 2">DSM 102969</strain>
    </source>
</reference>
<dbReference type="OrthoDB" id="7491517at2"/>
<dbReference type="Proteomes" id="UP000294547">
    <property type="component" value="Unassembled WGS sequence"/>
</dbReference>
<proteinExistence type="predicted"/>
<comment type="caution">
    <text evidence="1">The sequence shown here is derived from an EMBL/GenBank/DDBJ whole genome shotgun (WGS) entry which is preliminary data.</text>
</comment>
<name>A0A4R6RCJ3_9HYPH</name>
<evidence type="ECO:0008006" key="3">
    <source>
        <dbReference type="Google" id="ProtNLM"/>
    </source>
</evidence>